<feature type="transmembrane region" description="Helical" evidence="6">
    <location>
        <begin position="240"/>
        <end position="257"/>
    </location>
</feature>
<dbReference type="PANTHER" id="PTHR22911:SF6">
    <property type="entry name" value="SOLUTE CARRIER FAMILY 35 MEMBER G1"/>
    <property type="match status" value="1"/>
</dbReference>
<evidence type="ECO:0000313" key="9">
    <source>
        <dbReference type="Proteomes" id="UP000301475"/>
    </source>
</evidence>
<evidence type="ECO:0000256" key="5">
    <source>
        <dbReference type="ARBA" id="ARBA00023136"/>
    </source>
</evidence>
<protein>
    <submittedName>
        <fullName evidence="8">DMT family transporter</fullName>
    </submittedName>
</protein>
<dbReference type="Proteomes" id="UP000301475">
    <property type="component" value="Chromosome"/>
</dbReference>
<organism evidence="8 9">
    <name type="scientific">Ruminococcus bovis</name>
    <dbReference type="NCBI Taxonomy" id="2564099"/>
    <lineage>
        <taxon>Bacteria</taxon>
        <taxon>Bacillati</taxon>
        <taxon>Bacillota</taxon>
        <taxon>Clostridia</taxon>
        <taxon>Eubacteriales</taxon>
        <taxon>Oscillospiraceae</taxon>
        <taxon>Ruminococcus</taxon>
    </lineage>
</organism>
<feature type="transmembrane region" description="Helical" evidence="6">
    <location>
        <begin position="121"/>
        <end position="139"/>
    </location>
</feature>
<dbReference type="EMBL" id="CP039381">
    <property type="protein sequence ID" value="QCT06600.1"/>
    <property type="molecule type" value="Genomic_DNA"/>
</dbReference>
<comment type="similarity">
    <text evidence="2">Belongs to the EamA transporter family.</text>
</comment>
<dbReference type="PANTHER" id="PTHR22911">
    <property type="entry name" value="ACYL-MALONYL CONDENSING ENZYME-RELATED"/>
    <property type="match status" value="1"/>
</dbReference>
<dbReference type="KEGG" id="ruj:E5Z56_04135"/>
<dbReference type="GO" id="GO:0016020">
    <property type="term" value="C:membrane"/>
    <property type="evidence" value="ECO:0007669"/>
    <property type="project" value="UniProtKB-SubCell"/>
</dbReference>
<name>A0A4P8XX56_9FIRM</name>
<dbReference type="InterPro" id="IPR037185">
    <property type="entry name" value="EmrE-like"/>
</dbReference>
<accession>A0A4P8XX56</accession>
<dbReference type="Pfam" id="PF00892">
    <property type="entry name" value="EamA"/>
    <property type="match status" value="1"/>
</dbReference>
<sequence>MKINKKYKGVIYIILSAFCFAFMNFFVKLSGDLPTGEKAFFRNFVAFFFALFMVLKDRKNFHFNPKNLGPLLLRSLFGVFGILCNFYAIDHLVLSDASILNKMSPFFVIIFSFIILKERLTLPQGLIVFGAFIGALFVIKPDFSNADWFPSLAGFVGGACAGFAYTMVRLLGTRGEKGSFIVLFFSGFSTVVLLPLMLMDFKMFTPFQFFALIMAGLSAAGGQFGITAAYTYAPAKEVSVYDYSQIIFAAGLGFIVFGDVPDVYSFIGYGIIILMAIIMFAYNNNLWMFKNRKAK</sequence>
<dbReference type="SUPFAM" id="SSF103481">
    <property type="entry name" value="Multidrug resistance efflux transporter EmrE"/>
    <property type="match status" value="2"/>
</dbReference>
<evidence type="ECO:0000256" key="1">
    <source>
        <dbReference type="ARBA" id="ARBA00004141"/>
    </source>
</evidence>
<reference evidence="8 9" key="1">
    <citation type="submission" date="2019-04" db="EMBL/GenBank/DDBJ databases">
        <authorList>
            <person name="Embree M."/>
            <person name="Gaffney J.R."/>
        </authorList>
    </citation>
    <scope>NUCLEOTIDE SEQUENCE [LARGE SCALE GENOMIC DNA]</scope>
    <source>
        <strain evidence="8 9">JE7A12</strain>
    </source>
</reference>
<dbReference type="OrthoDB" id="5148831at2"/>
<feature type="transmembrane region" description="Helical" evidence="6">
    <location>
        <begin position="210"/>
        <end position="233"/>
    </location>
</feature>
<feature type="transmembrane region" description="Helical" evidence="6">
    <location>
        <begin position="99"/>
        <end position="116"/>
    </location>
</feature>
<evidence type="ECO:0000256" key="6">
    <source>
        <dbReference type="SAM" id="Phobius"/>
    </source>
</evidence>
<proteinExistence type="inferred from homology"/>
<feature type="transmembrane region" description="Helical" evidence="6">
    <location>
        <begin position="180"/>
        <end position="198"/>
    </location>
</feature>
<evidence type="ECO:0000256" key="2">
    <source>
        <dbReference type="ARBA" id="ARBA00007362"/>
    </source>
</evidence>
<keyword evidence="3 6" id="KW-0812">Transmembrane</keyword>
<comment type="subcellular location">
    <subcellularLocation>
        <location evidence="1">Membrane</location>
        <topology evidence="1">Multi-pass membrane protein</topology>
    </subcellularLocation>
</comment>
<feature type="transmembrane region" description="Helical" evidence="6">
    <location>
        <begin position="76"/>
        <end position="93"/>
    </location>
</feature>
<keyword evidence="5 6" id="KW-0472">Membrane</keyword>
<evidence type="ECO:0000313" key="8">
    <source>
        <dbReference type="EMBL" id="QCT06600.1"/>
    </source>
</evidence>
<evidence type="ECO:0000259" key="7">
    <source>
        <dbReference type="Pfam" id="PF00892"/>
    </source>
</evidence>
<dbReference type="InterPro" id="IPR000620">
    <property type="entry name" value="EamA_dom"/>
</dbReference>
<feature type="transmembrane region" description="Helical" evidence="6">
    <location>
        <begin position="9"/>
        <end position="27"/>
    </location>
</feature>
<gene>
    <name evidence="8" type="ORF">E5Z56_04135</name>
</gene>
<evidence type="ECO:0000256" key="3">
    <source>
        <dbReference type="ARBA" id="ARBA00022692"/>
    </source>
</evidence>
<keyword evidence="4 6" id="KW-1133">Transmembrane helix</keyword>
<feature type="transmembrane region" description="Helical" evidence="6">
    <location>
        <begin position="151"/>
        <end position="168"/>
    </location>
</feature>
<feature type="transmembrane region" description="Helical" evidence="6">
    <location>
        <begin position="39"/>
        <end position="55"/>
    </location>
</feature>
<evidence type="ECO:0000256" key="4">
    <source>
        <dbReference type="ARBA" id="ARBA00022989"/>
    </source>
</evidence>
<keyword evidence="9" id="KW-1185">Reference proteome</keyword>
<feature type="transmembrane region" description="Helical" evidence="6">
    <location>
        <begin position="263"/>
        <end position="282"/>
    </location>
</feature>
<dbReference type="AlphaFoldDB" id="A0A4P8XX56"/>
<feature type="domain" description="EamA" evidence="7">
    <location>
        <begin position="8"/>
        <end position="139"/>
    </location>
</feature>